<evidence type="ECO:0000259" key="1">
    <source>
        <dbReference type="Pfam" id="PF22777"/>
    </source>
</evidence>
<gene>
    <name evidence="2" type="ORF">NQ317_015025</name>
</gene>
<dbReference type="InterPro" id="IPR053935">
    <property type="entry name" value="VKGC_lumenal_dom"/>
</dbReference>
<dbReference type="Proteomes" id="UP001162164">
    <property type="component" value="Unassembled WGS sequence"/>
</dbReference>
<dbReference type="PANTHER" id="PTHR12639:SF6">
    <property type="entry name" value="VITAMIN K-DEPENDENT GAMMA-CARBOXYLASE"/>
    <property type="match status" value="1"/>
</dbReference>
<comment type="caution">
    <text evidence="2">The sequence shown here is derived from an EMBL/GenBank/DDBJ whole genome shotgun (WGS) entry which is preliminary data.</text>
</comment>
<reference evidence="2" key="1">
    <citation type="journal article" date="2023" name="Insect Mol. Biol.">
        <title>Genome sequencing provides insights into the evolution of gene families encoding plant cell wall-degrading enzymes in longhorned beetles.</title>
        <authorList>
            <person name="Shin N.R."/>
            <person name="Okamura Y."/>
            <person name="Kirsch R."/>
            <person name="Pauchet Y."/>
        </authorList>
    </citation>
    <scope>NUCLEOTIDE SEQUENCE</scope>
    <source>
        <strain evidence="2">MMC_N1</strain>
    </source>
</reference>
<name>A0ABQ9K4G8_9CUCU</name>
<feature type="domain" description="Vitamin K-dependent gamma-carboxylase lumenal" evidence="1">
    <location>
        <begin position="1"/>
        <end position="126"/>
    </location>
</feature>
<evidence type="ECO:0000313" key="2">
    <source>
        <dbReference type="EMBL" id="KAJ8985486.1"/>
    </source>
</evidence>
<keyword evidence="3" id="KW-1185">Reference proteome</keyword>
<accession>A0ABQ9K4G8</accession>
<dbReference type="Pfam" id="PF22777">
    <property type="entry name" value="VKGC_lumenal_dom"/>
    <property type="match status" value="1"/>
</dbReference>
<protein>
    <recommendedName>
        <fullName evidence="1">Vitamin K-dependent gamma-carboxylase lumenal domain-containing protein</fullName>
    </recommendedName>
</protein>
<dbReference type="EMBL" id="JAPWTJ010000013">
    <property type="protein sequence ID" value="KAJ8985486.1"/>
    <property type="molecule type" value="Genomic_DNA"/>
</dbReference>
<evidence type="ECO:0000313" key="3">
    <source>
        <dbReference type="Proteomes" id="UP001162164"/>
    </source>
</evidence>
<proteinExistence type="predicted"/>
<dbReference type="PANTHER" id="PTHR12639">
    <property type="entry name" value="VITAMIN K-DEPENDENT GAMMA-CARBOXYLASE"/>
    <property type="match status" value="1"/>
</dbReference>
<dbReference type="InterPro" id="IPR007782">
    <property type="entry name" value="VKG_COase"/>
</dbReference>
<sequence length="168" mass="19952">MMVHSWDTILVVVKVVDNESGREYFIDADAWTLNDRWNKHADMCVQYAQCLKRNLLMESKGEIQTPSGSNNEISKYITSENISIYTDVWCSLNKRFQQRMYDPNYDLLKANWSPFRPVEWLLPLLTEYNDFRARMYEITQDVYSWSNQSDVLFIADFPADPEQFLTYT</sequence>
<organism evidence="2 3">
    <name type="scientific">Molorchus minor</name>
    <dbReference type="NCBI Taxonomy" id="1323400"/>
    <lineage>
        <taxon>Eukaryota</taxon>
        <taxon>Metazoa</taxon>
        <taxon>Ecdysozoa</taxon>
        <taxon>Arthropoda</taxon>
        <taxon>Hexapoda</taxon>
        <taxon>Insecta</taxon>
        <taxon>Pterygota</taxon>
        <taxon>Neoptera</taxon>
        <taxon>Endopterygota</taxon>
        <taxon>Coleoptera</taxon>
        <taxon>Polyphaga</taxon>
        <taxon>Cucujiformia</taxon>
        <taxon>Chrysomeloidea</taxon>
        <taxon>Cerambycidae</taxon>
        <taxon>Lamiinae</taxon>
        <taxon>Monochamini</taxon>
        <taxon>Molorchus</taxon>
    </lineage>
</organism>